<sequence>MVATAMSVPNDVNVLGYPSFDVPSFPLNGLTLATKHAMASALETTGMISLREVPGFQAAHRRYLQAAADCATSNPVDFDQLLSKTLMDGTIRRTLSINMNGVHDAIADRCPEFATSHAQYTTVVNHATAKFAAALDSINDDLTADHLLPIVHEGHHLDHFHAYSNTGSETSKTETSAPLSLELHADAGLMIIMAKPLFFARAEGGVRSVENPNEKQAGLVIQVDGNLVRPDLKDDELYLMVGEGLRLWGNFGFHFHPVVHGMVMPKEADASVVRAFAGRMLLLPSTKKMTNTGLTFGAYLNATTRYLKHESGVESAMSLACPVGRVLQASDESCTLGLWEPDEGSTATKEQCMRQCNIWGHPSDAKKCVAMKCKKVGEVPGGGNDCWMIRHLIHFQTSSLTTMKVLTILAFGAAASATQFNYPTFDIPAFDLTDDISPEEVSRLVHNLQTTGIMAIKNIPNFEAIRFEYLRSAAECSSTKFDQLLHKELVDGTQRRTLSTNTAGVTPEVADRCPAYALAHTAYTKVLDQETIKWATLLDNVGNSTFKSSSSSSLASIAVNGSHLDHFHGYTNPVQDVPSSLELSLEMHEDAGLAILTSAPLFFDQTADGSVVQVPNPDENTGLVIVVDGERVRPVLKANELVIMTGQGFESWGDFGHAFHPVLHGMIMPRNAPSSVVRAFSGRMLLLLAHQTMKNTGMTFNDYNHAVTRHLMAEDDSVVPLACPVGRILTASDSICTLGNWVPGPDSTATKKECMAKCNNLHFLNQCKEMKCIENGSIAGVSCWMVCVAPLGPELCPAPGKEVCKGQTRICKGKPLASPITTPLPTTTTTPVTPTPTTTTAPATPEPTTTTAPATPEPTTTTSTTATPSPSRDLC</sequence>
<accession>A0A3R7A5H9</accession>
<dbReference type="PANTHER" id="PTHR40855">
    <property type="entry name" value="DIOX_N DOMAIN-CONTAINING PROTEIN"/>
    <property type="match status" value="1"/>
</dbReference>
<comment type="caution">
    <text evidence="2">The sequence shown here is derived from an EMBL/GenBank/DDBJ whole genome shotgun (WGS) entry which is preliminary data.</text>
</comment>
<dbReference type="PANTHER" id="PTHR40855:SF1">
    <property type="entry name" value="CLAVAMINATE SYNTHASE-LIKE PROTEIN"/>
    <property type="match status" value="1"/>
</dbReference>
<evidence type="ECO:0000313" key="2">
    <source>
        <dbReference type="EMBL" id="RHY92683.1"/>
    </source>
</evidence>
<dbReference type="EMBL" id="QUTG01003196">
    <property type="protein sequence ID" value="RHY92683.1"/>
    <property type="molecule type" value="Genomic_DNA"/>
</dbReference>
<feature type="region of interest" description="Disordered" evidence="1">
    <location>
        <begin position="821"/>
        <end position="875"/>
    </location>
</feature>
<dbReference type="VEuPathDB" id="FungiDB:H257_07319"/>
<evidence type="ECO:0000313" key="3">
    <source>
        <dbReference type="Proteomes" id="UP000285712"/>
    </source>
</evidence>
<proteinExistence type="predicted"/>
<dbReference type="Proteomes" id="UP000285712">
    <property type="component" value="Unassembled WGS sequence"/>
</dbReference>
<dbReference type="VEuPathDB" id="FungiDB:H257_07320"/>
<gene>
    <name evidence="2" type="ORF">DYB35_005716</name>
</gene>
<evidence type="ECO:0000256" key="1">
    <source>
        <dbReference type="SAM" id="MobiDB-lite"/>
    </source>
</evidence>
<protein>
    <submittedName>
        <fullName evidence="2">Uncharacterized protein</fullName>
    </submittedName>
</protein>
<reference evidence="2 3" key="1">
    <citation type="submission" date="2018-08" db="EMBL/GenBank/DDBJ databases">
        <title>Aphanomyces genome sequencing and annotation.</title>
        <authorList>
            <person name="Minardi D."/>
            <person name="Oidtmann B."/>
            <person name="Van Der Giezen M."/>
            <person name="Studholme D.J."/>
        </authorList>
    </citation>
    <scope>NUCLEOTIDE SEQUENCE [LARGE SCALE GENOMIC DNA]</scope>
    <source>
        <strain evidence="2 3">Sv</strain>
    </source>
</reference>
<organism evidence="2 3">
    <name type="scientific">Aphanomyces astaci</name>
    <name type="common">Crayfish plague agent</name>
    <dbReference type="NCBI Taxonomy" id="112090"/>
    <lineage>
        <taxon>Eukaryota</taxon>
        <taxon>Sar</taxon>
        <taxon>Stramenopiles</taxon>
        <taxon>Oomycota</taxon>
        <taxon>Saprolegniomycetes</taxon>
        <taxon>Saprolegniales</taxon>
        <taxon>Verrucalvaceae</taxon>
        <taxon>Aphanomyces</taxon>
    </lineage>
</organism>
<name>A0A3R7A5H9_APHAT</name>
<dbReference type="AlphaFoldDB" id="A0A3R7A5H9"/>